<keyword evidence="2" id="KW-0805">Transcription regulation</keyword>
<gene>
    <name evidence="6" type="ORF">GCM10010191_60890</name>
</gene>
<feature type="domain" description="HTH lysR-type" evidence="5">
    <location>
        <begin position="1"/>
        <end position="60"/>
    </location>
</feature>
<keyword evidence="7" id="KW-1185">Reference proteome</keyword>
<dbReference type="EMBL" id="BAAARW010000022">
    <property type="protein sequence ID" value="GAA2437730.1"/>
    <property type="molecule type" value="Genomic_DNA"/>
</dbReference>
<evidence type="ECO:0000313" key="6">
    <source>
        <dbReference type="EMBL" id="GAA2437730.1"/>
    </source>
</evidence>
<evidence type="ECO:0000259" key="5">
    <source>
        <dbReference type="PROSITE" id="PS50931"/>
    </source>
</evidence>
<evidence type="ECO:0000256" key="2">
    <source>
        <dbReference type="ARBA" id="ARBA00023015"/>
    </source>
</evidence>
<dbReference type="SUPFAM" id="SSF46785">
    <property type="entry name" value="Winged helix' DNA-binding domain"/>
    <property type="match status" value="1"/>
</dbReference>
<dbReference type="InterPro" id="IPR036388">
    <property type="entry name" value="WH-like_DNA-bd_sf"/>
</dbReference>
<evidence type="ECO:0000256" key="4">
    <source>
        <dbReference type="ARBA" id="ARBA00023163"/>
    </source>
</evidence>
<dbReference type="Pfam" id="PF00126">
    <property type="entry name" value="HTH_1"/>
    <property type="match status" value="1"/>
</dbReference>
<reference evidence="7" key="1">
    <citation type="journal article" date="2019" name="Int. J. Syst. Evol. Microbiol.">
        <title>The Global Catalogue of Microorganisms (GCM) 10K type strain sequencing project: providing services to taxonomists for standard genome sequencing and annotation.</title>
        <authorList>
            <consortium name="The Broad Institute Genomics Platform"/>
            <consortium name="The Broad Institute Genome Sequencing Center for Infectious Disease"/>
            <person name="Wu L."/>
            <person name="Ma J."/>
        </authorList>
    </citation>
    <scope>NUCLEOTIDE SEQUENCE [LARGE SCALE GENOMIC DNA]</scope>
    <source>
        <strain evidence="7">JCM 3325</strain>
    </source>
</reference>
<accession>A0ABP5WWD1</accession>
<sequence>MDLDMAHVRAFVRAADRLHFGQAARDLSLSQQALSARISRLETGLGVKLFVRGARGVSLTSAGRRFLAPARRLLVAGDQAVASARPSVRPLRMSVWGSLFFPAQTIRTLTGGEEGPQLEAGVCRDLPDAVAALRDSVINVALGRISRGADIASLARRLIRLDAMAVIVSVEHPLAEHAELTPDDLRGTPLWLPAPLESLDFLRQFVERFGLDGRFGGLDLGPYHIPWLLHEEPRQAAVVPAHLTSLGGSSLRLIPLVDPTPLYGSSLLWSPDQRHAELDRLLRRVDTAIEQHGWLRYDKNRHWLPQVEQADVAALTTPRHG</sequence>
<dbReference type="SUPFAM" id="SSF53850">
    <property type="entry name" value="Periplasmic binding protein-like II"/>
    <property type="match status" value="1"/>
</dbReference>
<dbReference type="InterPro" id="IPR036390">
    <property type="entry name" value="WH_DNA-bd_sf"/>
</dbReference>
<protein>
    <recommendedName>
        <fullName evidence="5">HTH lysR-type domain-containing protein</fullName>
    </recommendedName>
</protein>
<keyword evidence="4" id="KW-0804">Transcription</keyword>
<keyword evidence="3" id="KW-0238">DNA-binding</keyword>
<comment type="caution">
    <text evidence="6">The sequence shown here is derived from an EMBL/GenBank/DDBJ whole genome shotgun (WGS) entry which is preliminary data.</text>
</comment>
<comment type="similarity">
    <text evidence="1">Belongs to the LysR transcriptional regulatory family.</text>
</comment>
<name>A0ABP5WWD1_9ACTN</name>
<dbReference type="RefSeq" id="WP_344593546.1">
    <property type="nucleotide sequence ID" value="NZ_BAAARW010000022.1"/>
</dbReference>
<evidence type="ECO:0000256" key="3">
    <source>
        <dbReference type="ARBA" id="ARBA00023125"/>
    </source>
</evidence>
<dbReference type="PANTHER" id="PTHR30346">
    <property type="entry name" value="TRANSCRIPTIONAL DUAL REGULATOR HCAR-RELATED"/>
    <property type="match status" value="1"/>
</dbReference>
<dbReference type="PANTHER" id="PTHR30346:SF0">
    <property type="entry name" value="HCA OPERON TRANSCRIPTIONAL ACTIVATOR HCAR"/>
    <property type="match status" value="1"/>
</dbReference>
<dbReference type="Gene3D" id="1.10.10.10">
    <property type="entry name" value="Winged helix-like DNA-binding domain superfamily/Winged helix DNA-binding domain"/>
    <property type="match status" value="1"/>
</dbReference>
<dbReference type="PRINTS" id="PR00039">
    <property type="entry name" value="HTHLYSR"/>
</dbReference>
<proteinExistence type="inferred from homology"/>
<evidence type="ECO:0000256" key="1">
    <source>
        <dbReference type="ARBA" id="ARBA00009437"/>
    </source>
</evidence>
<dbReference type="PROSITE" id="PS50931">
    <property type="entry name" value="HTH_LYSR"/>
    <property type="match status" value="1"/>
</dbReference>
<dbReference type="Proteomes" id="UP001501231">
    <property type="component" value="Unassembled WGS sequence"/>
</dbReference>
<dbReference type="Gene3D" id="3.40.190.10">
    <property type="entry name" value="Periplasmic binding protein-like II"/>
    <property type="match status" value="2"/>
</dbReference>
<dbReference type="InterPro" id="IPR000847">
    <property type="entry name" value="LysR_HTH_N"/>
</dbReference>
<evidence type="ECO:0000313" key="7">
    <source>
        <dbReference type="Proteomes" id="UP001501231"/>
    </source>
</evidence>
<organism evidence="6 7">
    <name type="scientific">Actinomadura vinacea</name>
    <dbReference type="NCBI Taxonomy" id="115336"/>
    <lineage>
        <taxon>Bacteria</taxon>
        <taxon>Bacillati</taxon>
        <taxon>Actinomycetota</taxon>
        <taxon>Actinomycetes</taxon>
        <taxon>Streptosporangiales</taxon>
        <taxon>Thermomonosporaceae</taxon>
        <taxon>Actinomadura</taxon>
    </lineage>
</organism>